<dbReference type="Pfam" id="PF00346">
    <property type="entry name" value="Complex1_49kDa"/>
    <property type="match status" value="2"/>
</dbReference>
<dbReference type="SUPFAM" id="SSF56762">
    <property type="entry name" value="HydB/Nqo4-like"/>
    <property type="match status" value="1"/>
</dbReference>
<dbReference type="Pfam" id="PF00374">
    <property type="entry name" value="NiFeSe_Hases"/>
    <property type="match status" value="1"/>
</dbReference>
<name>A0A1T4LFX2_9HYPH</name>
<organism evidence="4 5">
    <name type="scientific">Consotaella salsifontis</name>
    <dbReference type="NCBI Taxonomy" id="1365950"/>
    <lineage>
        <taxon>Bacteria</taxon>
        <taxon>Pseudomonadati</taxon>
        <taxon>Pseudomonadota</taxon>
        <taxon>Alphaproteobacteria</taxon>
        <taxon>Hyphomicrobiales</taxon>
        <taxon>Aurantimonadaceae</taxon>
        <taxon>Consotaella</taxon>
    </lineage>
</organism>
<dbReference type="GO" id="GO:0016651">
    <property type="term" value="F:oxidoreductase activity, acting on NAD(P)H"/>
    <property type="evidence" value="ECO:0007669"/>
    <property type="project" value="InterPro"/>
</dbReference>
<keyword evidence="2" id="KW-0408">Iron</keyword>
<gene>
    <name evidence="4" type="ORF">SAMN05428963_101205</name>
</gene>
<proteinExistence type="predicted"/>
<evidence type="ECO:0000256" key="2">
    <source>
        <dbReference type="PIRSR" id="PIRSR601501-1"/>
    </source>
</evidence>
<dbReference type="GO" id="GO:0016151">
    <property type="term" value="F:nickel cation binding"/>
    <property type="evidence" value="ECO:0007669"/>
    <property type="project" value="InterPro"/>
</dbReference>
<dbReference type="OrthoDB" id="9801496at2"/>
<feature type="domain" description="NADH-quinone oxidoreductase subunit D" evidence="3">
    <location>
        <begin position="131"/>
        <end position="294"/>
    </location>
</feature>
<dbReference type="InterPro" id="IPR052197">
    <property type="entry name" value="ComplexI_49kDa-like"/>
</dbReference>
<dbReference type="PANTHER" id="PTHR43485">
    <property type="entry name" value="HYDROGENASE-4 COMPONENT G"/>
    <property type="match status" value="1"/>
</dbReference>
<dbReference type="STRING" id="1365950.SAMN05428963_101205"/>
<dbReference type="PANTHER" id="PTHR43485:SF1">
    <property type="entry name" value="FORMATE HYDROGENLYASE SUBUNIT 5-RELATED"/>
    <property type="match status" value="1"/>
</dbReference>
<dbReference type="Gene3D" id="1.10.645.10">
    <property type="entry name" value="Cytochrome-c3 Hydrogenase, chain B"/>
    <property type="match status" value="1"/>
</dbReference>
<reference evidence="4 5" key="1">
    <citation type="submission" date="2017-02" db="EMBL/GenBank/DDBJ databases">
        <authorList>
            <person name="Peterson S.W."/>
        </authorList>
    </citation>
    <scope>NUCLEOTIDE SEQUENCE [LARGE SCALE GENOMIC DNA]</scope>
    <source>
        <strain evidence="4 5">USBA 369</strain>
    </source>
</reference>
<dbReference type="RefSeq" id="WP_078706509.1">
    <property type="nucleotide sequence ID" value="NZ_FUXL01000001.1"/>
</dbReference>
<dbReference type="AlphaFoldDB" id="A0A1T4LFX2"/>
<keyword evidence="2" id="KW-0533">Nickel</keyword>
<dbReference type="InterPro" id="IPR001501">
    <property type="entry name" value="Ni-dep_hyd_lsu"/>
</dbReference>
<protein>
    <submittedName>
        <fullName evidence="4">Ni,Fe-hydrogenase III large subunit</fullName>
    </submittedName>
</protein>
<evidence type="ECO:0000256" key="1">
    <source>
        <dbReference type="ARBA" id="ARBA00023002"/>
    </source>
</evidence>
<feature type="binding site" evidence="2">
    <location>
        <position position="58"/>
    </location>
    <ligand>
        <name>Mg(2+)</name>
        <dbReference type="ChEBI" id="CHEBI:18420"/>
    </ligand>
</feature>
<evidence type="ECO:0000313" key="4">
    <source>
        <dbReference type="EMBL" id="SJZ53652.1"/>
    </source>
</evidence>
<feature type="binding site" evidence="2">
    <location>
        <position position="80"/>
    </location>
    <ligand>
        <name>Fe cation</name>
        <dbReference type="ChEBI" id="CHEBI:24875"/>
    </ligand>
</feature>
<feature type="binding site" evidence="2">
    <location>
        <position position="367"/>
    </location>
    <ligand>
        <name>Ni(2+)</name>
        <dbReference type="ChEBI" id="CHEBI:49786"/>
    </ligand>
</feature>
<feature type="binding site" evidence="2">
    <location>
        <position position="77"/>
    </location>
    <ligand>
        <name>Ni(2+)</name>
        <dbReference type="ChEBI" id="CHEBI:49786"/>
    </ligand>
</feature>
<dbReference type="GO" id="GO:0051287">
    <property type="term" value="F:NAD binding"/>
    <property type="evidence" value="ECO:0007669"/>
    <property type="project" value="InterPro"/>
</dbReference>
<dbReference type="GO" id="GO:0048038">
    <property type="term" value="F:quinone binding"/>
    <property type="evidence" value="ECO:0007669"/>
    <property type="project" value="InterPro"/>
</dbReference>
<feature type="binding site" evidence="2">
    <location>
        <position position="80"/>
    </location>
    <ligand>
        <name>Ni(2+)</name>
        <dbReference type="ChEBI" id="CHEBI:49786"/>
    </ligand>
</feature>
<feature type="domain" description="NADH-quinone oxidoreductase subunit D" evidence="3">
    <location>
        <begin position="299"/>
        <end position="373"/>
    </location>
</feature>
<keyword evidence="1" id="KW-0560">Oxidoreductase</keyword>
<comment type="cofactor">
    <cofactor evidence="2">
        <name>Fe cation</name>
        <dbReference type="ChEBI" id="CHEBI:24875"/>
    </cofactor>
</comment>
<feature type="binding site" evidence="2">
    <location>
        <position position="370"/>
    </location>
    <ligand>
        <name>Fe cation</name>
        <dbReference type="ChEBI" id="CHEBI:24875"/>
    </ligand>
</feature>
<dbReference type="EMBL" id="FUXL01000001">
    <property type="protein sequence ID" value="SJZ53652.1"/>
    <property type="molecule type" value="Genomic_DNA"/>
</dbReference>
<dbReference type="Proteomes" id="UP000190135">
    <property type="component" value="Unassembled WGS sequence"/>
</dbReference>
<sequence>MSSAVTTPGKSVGKSNYTIPVGPLHVALEEPMYFRIDVSGETVNAVEINAGHVHRGIEYLATKRSLNQNIVLTERICSLCSNSHPEAFAMAAETIAGLTVPERGQYLRVIAGEVKRLASNLFNVAILTHLVGYESMFMHIMQVRETAQDIKEGVFGNRMDLGAMCIGGVRYDLDEETIGILTAGLDKIEPEVAEIVKTFKTNGSILRRTKEIGVLAKEDAIACGVVGPVARGSGVDYDVRREAPYHVYDRMPLEVRTFDDGDVWSRAMIRLHEAQNAIAIIRSCLKELPGGAVNLGTKLDIPPGHAVAKAEAPRGELIYYLKTNDTEQPERLKWRVPTFMNWDALGLMLRNAKVADIAIIVNSIDPCISCTER</sequence>
<keyword evidence="2" id="KW-0460">Magnesium</keyword>
<dbReference type="InterPro" id="IPR029014">
    <property type="entry name" value="NiFe-Hase_large"/>
</dbReference>
<evidence type="ECO:0000313" key="5">
    <source>
        <dbReference type="Proteomes" id="UP000190135"/>
    </source>
</evidence>
<comment type="cofactor">
    <cofactor evidence="2">
        <name>Ni(2+)</name>
        <dbReference type="ChEBI" id="CHEBI:49786"/>
    </cofactor>
</comment>
<evidence type="ECO:0000259" key="3">
    <source>
        <dbReference type="Pfam" id="PF00346"/>
    </source>
</evidence>
<keyword evidence="5" id="KW-1185">Reference proteome</keyword>
<keyword evidence="2" id="KW-0479">Metal-binding</keyword>
<dbReference type="InterPro" id="IPR001135">
    <property type="entry name" value="NADH_Q_OxRdtase_suD"/>
</dbReference>
<accession>A0A1T4LFX2</accession>